<evidence type="ECO:0000259" key="4">
    <source>
        <dbReference type="PROSITE" id="PS50932"/>
    </source>
</evidence>
<gene>
    <name evidence="5" type="primary">degA_1</name>
    <name evidence="5" type="ORF">Mrose_02428</name>
</gene>
<keyword evidence="3" id="KW-0804">Transcription</keyword>
<sequence>MSDDKVTLAHVARLAGVSMITVSKVLNNKGRISEATRARVLQAANQLGYVANSAARSLRGRPTQILGMVIPELVSPYFAEVARAAADSASQMGYDLAVFTTSRDPERERERVGTLLGGLADGLVFVVPIGAAGFLATLERSRSPVVLVNHFGAPTHLPVVRADSFEGSLAAVRHLIALGHRRIGFVSGAAHSSQAAERLRAYRECMMAAGLWDEQLVRPGDFTQGRGVEAGHELLSLENPPTAIFAASDLTAFGVIAAARSRGLRVPEDLSVVGFDDIPAAAHSHPGLTTVAHPIPAMARAAVELIARAMAGEKVRDVLIEFPSELVVRDSSAPPPAPGDRRKSP</sequence>
<dbReference type="PANTHER" id="PTHR30146">
    <property type="entry name" value="LACI-RELATED TRANSCRIPTIONAL REPRESSOR"/>
    <property type="match status" value="1"/>
</dbReference>
<evidence type="ECO:0000256" key="1">
    <source>
        <dbReference type="ARBA" id="ARBA00023015"/>
    </source>
</evidence>
<feature type="domain" description="HTH lacI-type" evidence="4">
    <location>
        <begin position="6"/>
        <end position="60"/>
    </location>
</feature>
<keyword evidence="6" id="KW-1185">Reference proteome</keyword>
<dbReference type="Gene3D" id="1.10.260.40">
    <property type="entry name" value="lambda repressor-like DNA-binding domains"/>
    <property type="match status" value="1"/>
</dbReference>
<dbReference type="InterPro" id="IPR028082">
    <property type="entry name" value="Peripla_BP_I"/>
</dbReference>
<reference evidence="5 6" key="1">
    <citation type="submission" date="2018-08" db="EMBL/GenBank/DDBJ databases">
        <title>Meiothermus roseus NBRC 110900 genome sequencing project.</title>
        <authorList>
            <person name="Da Costa M.S."/>
            <person name="Albuquerque L."/>
            <person name="Raposo P."/>
            <person name="Froufe H.J.C."/>
            <person name="Barroso C.S."/>
            <person name="Egas C."/>
        </authorList>
    </citation>
    <scope>NUCLEOTIDE SEQUENCE [LARGE SCALE GENOMIC DNA]</scope>
    <source>
        <strain evidence="5 6">NBRC 110900</strain>
    </source>
</reference>
<dbReference type="Pfam" id="PF13377">
    <property type="entry name" value="Peripla_BP_3"/>
    <property type="match status" value="1"/>
</dbReference>
<dbReference type="GO" id="GO:0003700">
    <property type="term" value="F:DNA-binding transcription factor activity"/>
    <property type="evidence" value="ECO:0007669"/>
    <property type="project" value="TreeGrafter"/>
</dbReference>
<evidence type="ECO:0000256" key="3">
    <source>
        <dbReference type="ARBA" id="ARBA00023163"/>
    </source>
</evidence>
<comment type="caution">
    <text evidence="5">The sequence shown here is derived from an EMBL/GenBank/DDBJ whole genome shotgun (WGS) entry which is preliminary data.</text>
</comment>
<dbReference type="SUPFAM" id="SSF47413">
    <property type="entry name" value="lambda repressor-like DNA-binding domains"/>
    <property type="match status" value="1"/>
</dbReference>
<evidence type="ECO:0000313" key="6">
    <source>
        <dbReference type="Proteomes" id="UP000265341"/>
    </source>
</evidence>
<organism evidence="5 6">
    <name type="scientific">Calidithermus roseus</name>
    <dbReference type="NCBI Taxonomy" id="1644118"/>
    <lineage>
        <taxon>Bacteria</taxon>
        <taxon>Thermotogati</taxon>
        <taxon>Deinococcota</taxon>
        <taxon>Deinococci</taxon>
        <taxon>Thermales</taxon>
        <taxon>Thermaceae</taxon>
        <taxon>Calidithermus</taxon>
    </lineage>
</organism>
<accession>A0A399ENC7</accession>
<dbReference type="RefSeq" id="WP_119278639.1">
    <property type="nucleotide sequence ID" value="NZ_QWLA01000049.1"/>
</dbReference>
<dbReference type="SUPFAM" id="SSF53822">
    <property type="entry name" value="Periplasmic binding protein-like I"/>
    <property type="match status" value="1"/>
</dbReference>
<dbReference type="Gene3D" id="3.40.50.2300">
    <property type="match status" value="2"/>
</dbReference>
<dbReference type="Proteomes" id="UP000265341">
    <property type="component" value="Unassembled WGS sequence"/>
</dbReference>
<dbReference type="GO" id="GO:0000976">
    <property type="term" value="F:transcription cis-regulatory region binding"/>
    <property type="evidence" value="ECO:0007669"/>
    <property type="project" value="TreeGrafter"/>
</dbReference>
<dbReference type="CDD" id="cd01392">
    <property type="entry name" value="HTH_LacI"/>
    <property type="match status" value="1"/>
</dbReference>
<name>A0A399ENC7_9DEIN</name>
<proteinExistence type="predicted"/>
<protein>
    <submittedName>
        <fullName evidence="5">HTH-type transcriptional regulator DegA</fullName>
    </submittedName>
</protein>
<dbReference type="InterPro" id="IPR000843">
    <property type="entry name" value="HTH_LacI"/>
</dbReference>
<dbReference type="Pfam" id="PF00356">
    <property type="entry name" value="LacI"/>
    <property type="match status" value="1"/>
</dbReference>
<dbReference type="CDD" id="cd06267">
    <property type="entry name" value="PBP1_LacI_sugar_binding-like"/>
    <property type="match status" value="1"/>
</dbReference>
<dbReference type="OrthoDB" id="9796186at2"/>
<dbReference type="SMART" id="SM00354">
    <property type="entry name" value="HTH_LACI"/>
    <property type="match status" value="1"/>
</dbReference>
<dbReference type="AlphaFoldDB" id="A0A399ENC7"/>
<dbReference type="PANTHER" id="PTHR30146:SF153">
    <property type="entry name" value="LACTOSE OPERON REPRESSOR"/>
    <property type="match status" value="1"/>
</dbReference>
<dbReference type="EMBL" id="QWLA01000049">
    <property type="protein sequence ID" value="RIH84960.1"/>
    <property type="molecule type" value="Genomic_DNA"/>
</dbReference>
<dbReference type="InterPro" id="IPR046335">
    <property type="entry name" value="LacI/GalR-like_sensor"/>
</dbReference>
<evidence type="ECO:0000256" key="2">
    <source>
        <dbReference type="ARBA" id="ARBA00023125"/>
    </source>
</evidence>
<evidence type="ECO:0000313" key="5">
    <source>
        <dbReference type="EMBL" id="RIH84960.1"/>
    </source>
</evidence>
<dbReference type="InterPro" id="IPR010982">
    <property type="entry name" value="Lambda_DNA-bd_dom_sf"/>
</dbReference>
<keyword evidence="2" id="KW-0238">DNA-binding</keyword>
<dbReference type="PROSITE" id="PS50932">
    <property type="entry name" value="HTH_LACI_2"/>
    <property type="match status" value="1"/>
</dbReference>
<keyword evidence="1" id="KW-0805">Transcription regulation</keyword>